<feature type="region of interest" description="Disordered" evidence="2">
    <location>
        <begin position="1"/>
        <end position="68"/>
    </location>
</feature>
<name>A0A150GHY2_GONPE</name>
<evidence type="ECO:0000313" key="3">
    <source>
        <dbReference type="EMBL" id="KXZ49235.1"/>
    </source>
</evidence>
<keyword evidence="4" id="KW-1185">Reference proteome</keyword>
<organism evidence="3 4">
    <name type="scientific">Gonium pectorale</name>
    <name type="common">Green alga</name>
    <dbReference type="NCBI Taxonomy" id="33097"/>
    <lineage>
        <taxon>Eukaryota</taxon>
        <taxon>Viridiplantae</taxon>
        <taxon>Chlorophyta</taxon>
        <taxon>core chlorophytes</taxon>
        <taxon>Chlorophyceae</taxon>
        <taxon>CS clade</taxon>
        <taxon>Chlamydomonadales</taxon>
        <taxon>Volvocaceae</taxon>
        <taxon>Gonium</taxon>
    </lineage>
</organism>
<feature type="compositionally biased region" description="Low complexity" evidence="2">
    <location>
        <begin position="213"/>
        <end position="228"/>
    </location>
</feature>
<dbReference type="AlphaFoldDB" id="A0A150GHY2"/>
<evidence type="ECO:0000313" key="4">
    <source>
        <dbReference type="Proteomes" id="UP000075714"/>
    </source>
</evidence>
<dbReference type="OrthoDB" id="541207at2759"/>
<keyword evidence="1" id="KW-0175">Coiled coil</keyword>
<evidence type="ECO:0000256" key="2">
    <source>
        <dbReference type="SAM" id="MobiDB-lite"/>
    </source>
</evidence>
<feature type="compositionally biased region" description="Acidic residues" evidence="2">
    <location>
        <begin position="143"/>
        <end position="154"/>
    </location>
</feature>
<protein>
    <submittedName>
        <fullName evidence="3">Uncharacterized protein</fullName>
    </submittedName>
</protein>
<reference evidence="4" key="1">
    <citation type="journal article" date="2016" name="Nat. Commun.">
        <title>The Gonium pectorale genome demonstrates co-option of cell cycle regulation during the evolution of multicellularity.</title>
        <authorList>
            <person name="Hanschen E.R."/>
            <person name="Marriage T.N."/>
            <person name="Ferris P.J."/>
            <person name="Hamaji T."/>
            <person name="Toyoda A."/>
            <person name="Fujiyama A."/>
            <person name="Neme R."/>
            <person name="Noguchi H."/>
            <person name="Minakuchi Y."/>
            <person name="Suzuki M."/>
            <person name="Kawai-Toyooka H."/>
            <person name="Smith D.R."/>
            <person name="Sparks H."/>
            <person name="Anderson J."/>
            <person name="Bakaric R."/>
            <person name="Luria V."/>
            <person name="Karger A."/>
            <person name="Kirschner M.W."/>
            <person name="Durand P.M."/>
            <person name="Michod R.E."/>
            <person name="Nozaki H."/>
            <person name="Olson B.J."/>
        </authorList>
    </citation>
    <scope>NUCLEOTIDE SEQUENCE [LARGE SCALE GENOMIC DNA]</scope>
    <source>
        <strain evidence="4">NIES-2863</strain>
    </source>
</reference>
<feature type="compositionally biased region" description="Basic and acidic residues" evidence="2">
    <location>
        <begin position="10"/>
        <end position="26"/>
    </location>
</feature>
<feature type="region of interest" description="Disordered" evidence="2">
    <location>
        <begin position="85"/>
        <end position="315"/>
    </location>
</feature>
<sequence length="480" mass="51182">MYIFAAAPVAKDEPARPSRQLRDKDPGPSLASSQPDEAPKPVVQPAGGRSRPGSQRNSSNGTGGLRTGDEIWQLNLALGRVAEQLADPEDAKPSRRRFKSPTLQEKLHKQWGGTYGEKLEKELAPMDMAELPPAPKYEPATFLDDDPGASDAEEVGPSATVRAAADPPAQPISAPQRPKAAGREPGDDEPQPGMKGAGSKRGVPGGGGKRGATKAAVAAPAPAKSVAGDAEDEEGDEERQQPGVEGDGIMGAGPSTRTTRNAAGPVHGADPGSDAADQQEHGDEVTEPQQQPSAVGGHARVRKSHLPPNVTFGTASMYKPSLATVPSSLDGVAEDAAGVDSAPGPAGNTAAPAATKRVWEAVATGEDKARQAKALRLEQQQAKDMEQMRQRITELEDKCKEQSEHVKQLQGDYKVAEKRAQQAEKNQERLKEQLDRQTAENLRLKEELASLKEENKQLKAKEAKNSKFIEDMKQQLNNYY</sequence>
<accession>A0A150GHY2</accession>
<dbReference type="EMBL" id="LSYV01000023">
    <property type="protein sequence ID" value="KXZ49235.1"/>
    <property type="molecule type" value="Genomic_DNA"/>
</dbReference>
<feature type="coiled-coil region" evidence="1">
    <location>
        <begin position="375"/>
        <end position="471"/>
    </location>
</feature>
<comment type="caution">
    <text evidence="3">The sequence shown here is derived from an EMBL/GenBank/DDBJ whole genome shotgun (WGS) entry which is preliminary data.</text>
</comment>
<evidence type="ECO:0000256" key="1">
    <source>
        <dbReference type="SAM" id="Coils"/>
    </source>
</evidence>
<proteinExistence type="predicted"/>
<gene>
    <name evidence="3" type="ORF">GPECTOR_22g827</name>
</gene>
<dbReference type="Proteomes" id="UP000075714">
    <property type="component" value="Unassembled WGS sequence"/>
</dbReference>